<evidence type="ECO:0000259" key="4">
    <source>
        <dbReference type="PROSITE" id="PS51004"/>
    </source>
</evidence>
<dbReference type="GO" id="GO:0005886">
    <property type="term" value="C:plasma membrane"/>
    <property type="evidence" value="ECO:0007669"/>
    <property type="project" value="TreeGrafter"/>
</dbReference>
<evidence type="ECO:0000256" key="2">
    <source>
        <dbReference type="PROSITE-ProRule" id="PRU00352"/>
    </source>
</evidence>
<accession>A0A3Q2EHQ8</accession>
<dbReference type="SMART" id="SM00630">
    <property type="entry name" value="Sema"/>
    <property type="match status" value="1"/>
</dbReference>
<dbReference type="InterPro" id="IPR027231">
    <property type="entry name" value="Semaphorin"/>
</dbReference>
<dbReference type="SUPFAM" id="SSF101912">
    <property type="entry name" value="Sema domain"/>
    <property type="match status" value="1"/>
</dbReference>
<dbReference type="GO" id="GO:0001755">
    <property type="term" value="P:neural crest cell migration"/>
    <property type="evidence" value="ECO:0007669"/>
    <property type="project" value="TreeGrafter"/>
</dbReference>
<dbReference type="GeneTree" id="ENSGT00940000159592"/>
<dbReference type="InterPro" id="IPR001627">
    <property type="entry name" value="Semap_dom"/>
</dbReference>
<dbReference type="PANTHER" id="PTHR11036:SF72">
    <property type="entry name" value="SEMAPHORIN-4F"/>
    <property type="match status" value="1"/>
</dbReference>
<dbReference type="GO" id="GO:0071526">
    <property type="term" value="P:semaphorin-plexin signaling pathway"/>
    <property type="evidence" value="ECO:0007669"/>
    <property type="project" value="TreeGrafter"/>
</dbReference>
<sequence length="288" mass="32605">MHANFGSYDLDHLSYLCFFVCCALFLVLLNLLIQEIVLILTICLDVFCWTDNILGRETFKSVTNFSSFLLDPSSGTLFLGARDAILAIDTKNLNQPPKKVKPEQTRVNLHVLGDVKVESGKGKCPFEPSQRYTAVMADGILYTAATSNFLGTSYDISRATGPEQERVRTEQSINWLHYPEFVSSAYIEQTPDSNPTGDDDKIYFFFTEMAKEHDLYTKVPRVVRVCKSDVGGMKTLQRRWTTFLKAQLVCEDKPSGQRYNILTDVFTARHSPGDPSSTHFYGLFTSQW</sequence>
<evidence type="ECO:0000256" key="1">
    <source>
        <dbReference type="ARBA" id="ARBA00023180"/>
    </source>
</evidence>
<keyword evidence="6" id="KW-1185">Reference proteome</keyword>
<keyword evidence="3" id="KW-0812">Transmembrane</keyword>
<keyword evidence="3" id="KW-1133">Transmembrane helix</keyword>
<keyword evidence="1" id="KW-0325">Glycoprotein</keyword>
<dbReference type="GO" id="GO:0007411">
    <property type="term" value="P:axon guidance"/>
    <property type="evidence" value="ECO:0007669"/>
    <property type="project" value="TreeGrafter"/>
</dbReference>
<dbReference type="AlphaFoldDB" id="A0A3Q2EHQ8"/>
<dbReference type="GO" id="GO:0030335">
    <property type="term" value="P:positive regulation of cell migration"/>
    <property type="evidence" value="ECO:0007669"/>
    <property type="project" value="TreeGrafter"/>
</dbReference>
<reference evidence="5" key="1">
    <citation type="submission" date="2025-08" db="UniProtKB">
        <authorList>
            <consortium name="Ensembl"/>
        </authorList>
    </citation>
    <scope>IDENTIFICATION</scope>
</reference>
<evidence type="ECO:0000313" key="6">
    <source>
        <dbReference type="Proteomes" id="UP000265020"/>
    </source>
</evidence>
<evidence type="ECO:0000313" key="5">
    <source>
        <dbReference type="Ensembl" id="ENSCVAP00000031941.1"/>
    </source>
</evidence>
<dbReference type="Proteomes" id="UP000265020">
    <property type="component" value="Unassembled WGS sequence"/>
</dbReference>
<reference evidence="5" key="2">
    <citation type="submission" date="2025-09" db="UniProtKB">
        <authorList>
            <consortium name="Ensembl"/>
        </authorList>
    </citation>
    <scope>IDENTIFICATION</scope>
</reference>
<dbReference type="Gene3D" id="2.130.10.10">
    <property type="entry name" value="YVTN repeat-like/Quinoprotein amine dehydrogenase"/>
    <property type="match status" value="2"/>
</dbReference>
<keyword evidence="3" id="KW-0472">Membrane</keyword>
<dbReference type="PROSITE" id="PS51004">
    <property type="entry name" value="SEMA"/>
    <property type="match status" value="1"/>
</dbReference>
<dbReference type="InterPro" id="IPR015943">
    <property type="entry name" value="WD40/YVTN_repeat-like_dom_sf"/>
</dbReference>
<protein>
    <submittedName>
        <fullName evidence="5">Semaphorin-4F-like</fullName>
    </submittedName>
</protein>
<dbReference type="GO" id="GO:0045499">
    <property type="term" value="F:chemorepellent activity"/>
    <property type="evidence" value="ECO:0007669"/>
    <property type="project" value="TreeGrafter"/>
</dbReference>
<dbReference type="GO" id="GO:0030215">
    <property type="term" value="F:semaphorin receptor binding"/>
    <property type="evidence" value="ECO:0007669"/>
    <property type="project" value="InterPro"/>
</dbReference>
<dbReference type="Ensembl" id="ENSCVAT00000032688.1">
    <property type="protein sequence ID" value="ENSCVAP00000031941.1"/>
    <property type="gene ID" value="ENSCVAG00000021612.1"/>
</dbReference>
<name>A0A3Q2EHQ8_CYPVA</name>
<dbReference type="PANTHER" id="PTHR11036">
    <property type="entry name" value="SEMAPHORIN"/>
    <property type="match status" value="1"/>
</dbReference>
<dbReference type="InterPro" id="IPR036352">
    <property type="entry name" value="Semap_dom_sf"/>
</dbReference>
<evidence type="ECO:0000256" key="3">
    <source>
        <dbReference type="SAM" id="Phobius"/>
    </source>
</evidence>
<comment type="caution">
    <text evidence="2">Lacks conserved residue(s) required for the propagation of feature annotation.</text>
</comment>
<feature type="domain" description="Sema" evidence="4">
    <location>
        <begin position="1"/>
        <end position="288"/>
    </location>
</feature>
<proteinExistence type="predicted"/>
<organism evidence="5 6">
    <name type="scientific">Cyprinodon variegatus</name>
    <name type="common">Sheepshead minnow</name>
    <dbReference type="NCBI Taxonomy" id="28743"/>
    <lineage>
        <taxon>Eukaryota</taxon>
        <taxon>Metazoa</taxon>
        <taxon>Chordata</taxon>
        <taxon>Craniata</taxon>
        <taxon>Vertebrata</taxon>
        <taxon>Euteleostomi</taxon>
        <taxon>Actinopterygii</taxon>
        <taxon>Neopterygii</taxon>
        <taxon>Teleostei</taxon>
        <taxon>Neoteleostei</taxon>
        <taxon>Acanthomorphata</taxon>
        <taxon>Ovalentaria</taxon>
        <taxon>Atherinomorphae</taxon>
        <taxon>Cyprinodontiformes</taxon>
        <taxon>Cyprinodontidae</taxon>
        <taxon>Cyprinodon</taxon>
    </lineage>
</organism>
<feature type="transmembrane region" description="Helical" evidence="3">
    <location>
        <begin position="12"/>
        <end position="33"/>
    </location>
</feature>